<evidence type="ECO:0000313" key="10">
    <source>
        <dbReference type="EMBL" id="MUH34825.1"/>
    </source>
</evidence>
<reference evidence="10 11" key="1">
    <citation type="journal article" date="2019" name="Mar. Drugs">
        <title>Comparative Genomics and CAZyme Genome Repertoires of Marine Zobellia amurskyensis KMM 3526(T) and Zobellia laminariae KMM 3676(T).</title>
        <authorList>
            <person name="Chernysheva N."/>
            <person name="Bystritskaya E."/>
            <person name="Stenkova A."/>
            <person name="Golovkin I."/>
            <person name="Nedashkovskaya O."/>
            <person name="Isaeva M."/>
        </authorList>
    </citation>
    <scope>NUCLEOTIDE SEQUENCE [LARGE SCALE GENOMIC DNA]</scope>
    <source>
        <strain evidence="10 11">KMM 3526</strain>
    </source>
</reference>
<name>A0A7X2ZR18_9FLAO</name>
<evidence type="ECO:0000256" key="1">
    <source>
        <dbReference type="ARBA" id="ARBA00004613"/>
    </source>
</evidence>
<dbReference type="InterPro" id="IPR009056">
    <property type="entry name" value="Cyt_c-like_dom"/>
</dbReference>
<evidence type="ECO:0000256" key="3">
    <source>
        <dbReference type="ARBA" id="ARBA00022723"/>
    </source>
</evidence>
<protein>
    <recommendedName>
        <fullName evidence="9">Cytochrome c domain-containing protein</fullName>
    </recommendedName>
</protein>
<evidence type="ECO:0000256" key="7">
    <source>
        <dbReference type="PROSITE-ProRule" id="PRU00433"/>
    </source>
</evidence>
<dbReference type="GO" id="GO:0020037">
    <property type="term" value="F:heme binding"/>
    <property type="evidence" value="ECO:0007669"/>
    <property type="project" value="InterPro"/>
</dbReference>
<dbReference type="GO" id="GO:0009055">
    <property type="term" value="F:electron transfer activity"/>
    <property type="evidence" value="ECO:0007669"/>
    <property type="project" value="InterPro"/>
</dbReference>
<keyword evidence="6 7" id="KW-0408">Iron</keyword>
<feature type="region of interest" description="Disordered" evidence="8">
    <location>
        <begin position="108"/>
        <end position="144"/>
    </location>
</feature>
<dbReference type="PROSITE" id="PS00018">
    <property type="entry name" value="EF_HAND_1"/>
    <property type="match status" value="1"/>
</dbReference>
<keyword evidence="7" id="KW-0349">Heme</keyword>
<dbReference type="InterPro" id="IPR059100">
    <property type="entry name" value="TSP3_bac"/>
</dbReference>
<comment type="caution">
    <text evidence="10">The sequence shown here is derived from an EMBL/GenBank/DDBJ whole genome shotgun (WGS) entry which is preliminary data.</text>
</comment>
<evidence type="ECO:0000259" key="9">
    <source>
        <dbReference type="PROSITE" id="PS51007"/>
    </source>
</evidence>
<dbReference type="EMBL" id="RCNR01000004">
    <property type="protein sequence ID" value="MUH34825.1"/>
    <property type="molecule type" value="Genomic_DNA"/>
</dbReference>
<evidence type="ECO:0000256" key="4">
    <source>
        <dbReference type="ARBA" id="ARBA00022729"/>
    </source>
</evidence>
<organism evidence="10 11">
    <name type="scientific">Zobellia amurskyensis</name>
    <dbReference type="NCBI Taxonomy" id="248905"/>
    <lineage>
        <taxon>Bacteria</taxon>
        <taxon>Pseudomonadati</taxon>
        <taxon>Bacteroidota</taxon>
        <taxon>Flavobacteriia</taxon>
        <taxon>Flavobacteriales</taxon>
        <taxon>Flavobacteriaceae</taxon>
        <taxon>Zobellia</taxon>
    </lineage>
</organism>
<dbReference type="PROSITE" id="PS51007">
    <property type="entry name" value="CYTC"/>
    <property type="match status" value="1"/>
</dbReference>
<comment type="subcellular location">
    <subcellularLocation>
        <location evidence="1">Secreted</location>
    </subcellularLocation>
</comment>
<dbReference type="RefSeq" id="WP_155598809.1">
    <property type="nucleotide sequence ID" value="NZ_RCNR01000004.1"/>
</dbReference>
<evidence type="ECO:0000256" key="5">
    <source>
        <dbReference type="ARBA" id="ARBA00022837"/>
    </source>
</evidence>
<feature type="domain" description="Cytochrome c" evidence="9">
    <location>
        <begin position="401"/>
        <end position="490"/>
    </location>
</feature>
<keyword evidence="11" id="KW-1185">Reference proteome</keyword>
<sequence length="490" mass="54015">MFHSNERARINHRNFRFLLGQKAVGAIFLVSMMLFAACGSDDSSTPASVDIDTDGDGILDSKEILDGTSKTNPCDPKQNSGYAGYDADNAIWLGADCDTDGVTNSEELANGTDPYVNEIKDSDGDGIPDFQEDADGTDKENPCDPVQDENYTGYNAENNIWKSADCDADGVNNGDEVTAGSNPYLDDTVYAVAQFLPKLADLKIFRGNPSDLIPNTTSHEYSLSTPLYSDYAQKFRTISLPEGAQMTYNSEGLLQFPDNTVISKTFFYYNDERDPSLGKKLLETRILIKTNGTWSLGNYLWNEGQTEAAFSNEAPVIQVNWIDSSGSGQSVGYKVPFTVNCTQCHNVNNTTIPIGPKARNLNFVYNGKNQLQYFIDKGLLSGAPAVSEIERLPDWLDDSFTLTERAKAYIDVNCAHCHQPSGYHNSNQGVRPDFRYETSYADSNVEDFKADIRLRVETDPAYGPSMPLVGITQLHTEGVDLIQAYIDSLD</sequence>
<dbReference type="AlphaFoldDB" id="A0A7X2ZR18"/>
<feature type="compositionally biased region" description="Acidic residues" evidence="8">
    <location>
        <begin position="124"/>
        <end position="135"/>
    </location>
</feature>
<dbReference type="InterPro" id="IPR018247">
    <property type="entry name" value="EF_Hand_1_Ca_BS"/>
</dbReference>
<evidence type="ECO:0000256" key="8">
    <source>
        <dbReference type="SAM" id="MobiDB-lite"/>
    </source>
</evidence>
<keyword evidence="4" id="KW-0732">Signal</keyword>
<gene>
    <name evidence="10" type="ORF">D9O36_03130</name>
</gene>
<dbReference type="OrthoDB" id="338827at2"/>
<keyword evidence="2" id="KW-0964">Secreted</keyword>
<evidence type="ECO:0000256" key="6">
    <source>
        <dbReference type="ARBA" id="ARBA00023004"/>
    </source>
</evidence>
<evidence type="ECO:0000313" key="11">
    <source>
        <dbReference type="Proteomes" id="UP000540519"/>
    </source>
</evidence>
<dbReference type="Proteomes" id="UP000540519">
    <property type="component" value="Unassembled WGS sequence"/>
</dbReference>
<keyword evidence="3 7" id="KW-0479">Metal-binding</keyword>
<proteinExistence type="predicted"/>
<dbReference type="Pfam" id="PF18884">
    <property type="entry name" value="TSP3_bac"/>
    <property type="match status" value="4"/>
</dbReference>
<evidence type="ECO:0000256" key="2">
    <source>
        <dbReference type="ARBA" id="ARBA00022525"/>
    </source>
</evidence>
<accession>A0A7X2ZR18</accession>
<keyword evidence="5" id="KW-0106">Calcium</keyword>
<dbReference type="GO" id="GO:0046872">
    <property type="term" value="F:metal ion binding"/>
    <property type="evidence" value="ECO:0007669"/>
    <property type="project" value="UniProtKB-KW"/>
</dbReference>